<keyword evidence="1" id="KW-1133">Transmembrane helix</keyword>
<comment type="caution">
    <text evidence="2">The sequence shown here is derived from an EMBL/GenBank/DDBJ whole genome shotgun (WGS) entry which is preliminary data.</text>
</comment>
<reference evidence="2 3" key="1">
    <citation type="submission" date="2024-04" db="EMBL/GenBank/DDBJ databases">
        <title>draft genome sequnece of Paenibacillus filicis.</title>
        <authorList>
            <person name="Kim D.-U."/>
        </authorList>
    </citation>
    <scope>NUCLEOTIDE SEQUENCE [LARGE SCALE GENOMIC DNA]</scope>
    <source>
        <strain evidence="2 3">KACC14197</strain>
    </source>
</reference>
<protein>
    <recommendedName>
        <fullName evidence="4">Permease</fullName>
    </recommendedName>
</protein>
<proteinExistence type="predicted"/>
<organism evidence="2 3">
    <name type="scientific">Paenibacillus filicis</name>
    <dbReference type="NCBI Taxonomy" id="669464"/>
    <lineage>
        <taxon>Bacteria</taxon>
        <taxon>Bacillati</taxon>
        <taxon>Bacillota</taxon>
        <taxon>Bacilli</taxon>
        <taxon>Bacillales</taxon>
        <taxon>Paenibacillaceae</taxon>
        <taxon>Paenibacillus</taxon>
    </lineage>
</organism>
<keyword evidence="1" id="KW-0472">Membrane</keyword>
<feature type="transmembrane region" description="Helical" evidence="1">
    <location>
        <begin position="12"/>
        <end position="29"/>
    </location>
</feature>
<dbReference type="EMBL" id="JBBPCC010000024">
    <property type="protein sequence ID" value="MEK8131824.1"/>
    <property type="molecule type" value="Genomic_DNA"/>
</dbReference>
<accession>A0ABU9DSI0</accession>
<name>A0ABU9DSI0_9BACL</name>
<evidence type="ECO:0000313" key="2">
    <source>
        <dbReference type="EMBL" id="MEK8131824.1"/>
    </source>
</evidence>
<gene>
    <name evidence="2" type="ORF">WMW72_28345</name>
</gene>
<feature type="transmembrane region" description="Helical" evidence="1">
    <location>
        <begin position="35"/>
        <end position="51"/>
    </location>
</feature>
<feature type="transmembrane region" description="Helical" evidence="1">
    <location>
        <begin position="94"/>
        <end position="115"/>
    </location>
</feature>
<sequence length="121" mass="13029">MPVFPRIQKPLIALGLFLFTIGLFVGQGLGFEALAALGTIGFVWSIGLACVRDAKPTAPGMLFILLYLTGQAIAYTCDLPFLKSYERTPDGNGASYSLVSVVFPVLLAWVVSKVYKRIGKA</sequence>
<feature type="transmembrane region" description="Helical" evidence="1">
    <location>
        <begin position="63"/>
        <end position="82"/>
    </location>
</feature>
<dbReference type="Proteomes" id="UP001469365">
    <property type="component" value="Unassembled WGS sequence"/>
</dbReference>
<keyword evidence="1" id="KW-0812">Transmembrane</keyword>
<keyword evidence="3" id="KW-1185">Reference proteome</keyword>
<evidence type="ECO:0000256" key="1">
    <source>
        <dbReference type="SAM" id="Phobius"/>
    </source>
</evidence>
<dbReference type="RefSeq" id="WP_341418955.1">
    <property type="nucleotide sequence ID" value="NZ_JBBPCC010000024.1"/>
</dbReference>
<evidence type="ECO:0008006" key="4">
    <source>
        <dbReference type="Google" id="ProtNLM"/>
    </source>
</evidence>
<evidence type="ECO:0000313" key="3">
    <source>
        <dbReference type="Proteomes" id="UP001469365"/>
    </source>
</evidence>